<accession>S8F476</accession>
<feature type="transmembrane region" description="Helical" evidence="1">
    <location>
        <begin position="539"/>
        <end position="563"/>
    </location>
</feature>
<keyword evidence="3" id="KW-1185">Reference proteome</keyword>
<dbReference type="HOGENOM" id="CLU_463097_0_0_1"/>
<keyword evidence="1" id="KW-1133">Transmembrane helix</keyword>
<proteinExistence type="predicted"/>
<gene>
    <name evidence="2" type="ORF">FOMPIDRAFT_92593</name>
</gene>
<dbReference type="AlphaFoldDB" id="S8F476"/>
<dbReference type="Proteomes" id="UP000015241">
    <property type="component" value="Unassembled WGS sequence"/>
</dbReference>
<reference evidence="2 3" key="1">
    <citation type="journal article" date="2012" name="Science">
        <title>The Paleozoic origin of enzymatic lignin decomposition reconstructed from 31 fungal genomes.</title>
        <authorList>
            <person name="Floudas D."/>
            <person name="Binder M."/>
            <person name="Riley R."/>
            <person name="Barry K."/>
            <person name="Blanchette R.A."/>
            <person name="Henrissat B."/>
            <person name="Martinez A.T."/>
            <person name="Otillar R."/>
            <person name="Spatafora J.W."/>
            <person name="Yadav J.S."/>
            <person name="Aerts A."/>
            <person name="Benoit I."/>
            <person name="Boyd A."/>
            <person name="Carlson A."/>
            <person name="Copeland A."/>
            <person name="Coutinho P.M."/>
            <person name="de Vries R.P."/>
            <person name="Ferreira P."/>
            <person name="Findley K."/>
            <person name="Foster B."/>
            <person name="Gaskell J."/>
            <person name="Glotzer D."/>
            <person name="Gorecki P."/>
            <person name="Heitman J."/>
            <person name="Hesse C."/>
            <person name="Hori C."/>
            <person name="Igarashi K."/>
            <person name="Jurgens J.A."/>
            <person name="Kallen N."/>
            <person name="Kersten P."/>
            <person name="Kohler A."/>
            <person name="Kuees U."/>
            <person name="Kumar T.K.A."/>
            <person name="Kuo A."/>
            <person name="LaButti K."/>
            <person name="Larrondo L.F."/>
            <person name="Lindquist E."/>
            <person name="Ling A."/>
            <person name="Lombard V."/>
            <person name="Lucas S."/>
            <person name="Lundell T."/>
            <person name="Martin R."/>
            <person name="McLaughlin D.J."/>
            <person name="Morgenstern I."/>
            <person name="Morin E."/>
            <person name="Murat C."/>
            <person name="Nagy L.G."/>
            <person name="Nolan M."/>
            <person name="Ohm R.A."/>
            <person name="Patyshakuliyeva A."/>
            <person name="Rokas A."/>
            <person name="Ruiz-Duenas F.J."/>
            <person name="Sabat G."/>
            <person name="Salamov A."/>
            <person name="Samejima M."/>
            <person name="Schmutz J."/>
            <person name="Slot J.C."/>
            <person name="St John F."/>
            <person name="Stenlid J."/>
            <person name="Sun H."/>
            <person name="Sun S."/>
            <person name="Syed K."/>
            <person name="Tsang A."/>
            <person name="Wiebenga A."/>
            <person name="Young D."/>
            <person name="Pisabarro A."/>
            <person name="Eastwood D.C."/>
            <person name="Martin F."/>
            <person name="Cullen D."/>
            <person name="Grigoriev I.V."/>
            <person name="Hibbett D.S."/>
        </authorList>
    </citation>
    <scope>NUCLEOTIDE SEQUENCE</scope>
    <source>
        <strain evidence="3">FP-58527</strain>
    </source>
</reference>
<dbReference type="EMBL" id="KE504259">
    <property type="protein sequence ID" value="EPS93739.1"/>
    <property type="molecule type" value="Genomic_DNA"/>
</dbReference>
<organism evidence="2 3">
    <name type="scientific">Fomitopsis schrenkii</name>
    <name type="common">Brown rot fungus</name>
    <dbReference type="NCBI Taxonomy" id="2126942"/>
    <lineage>
        <taxon>Eukaryota</taxon>
        <taxon>Fungi</taxon>
        <taxon>Dikarya</taxon>
        <taxon>Basidiomycota</taxon>
        <taxon>Agaricomycotina</taxon>
        <taxon>Agaricomycetes</taxon>
        <taxon>Polyporales</taxon>
        <taxon>Fomitopsis</taxon>
    </lineage>
</organism>
<keyword evidence="1" id="KW-0812">Transmembrane</keyword>
<name>S8F476_FOMSC</name>
<evidence type="ECO:0000313" key="2">
    <source>
        <dbReference type="EMBL" id="EPS93739.1"/>
    </source>
</evidence>
<keyword evidence="1" id="KW-0472">Membrane</keyword>
<evidence type="ECO:0000256" key="1">
    <source>
        <dbReference type="SAM" id="Phobius"/>
    </source>
</evidence>
<protein>
    <submittedName>
        <fullName evidence="2">Uncharacterized protein</fullName>
    </submittedName>
</protein>
<sequence length="589" mass="65528">MAYPYGIPSEAILPLTGKWVNIPGRPESAPPVFKYDDHPLRPRKDLQKGHCYLSLVDSSKAAADAVGKKEDWDLPHVTAEDADSKGWLRLNGFDAFMLRPVYIGGDVNVSHEDDVLRAYVVPQEDMPQDLVDGYLEVRDSIIGPVDACSLSKPCEISGKWVHGTHFERLVLAKGLKPTLPNKPRARVYAIGQSQQVPNSVITPNVEAKLYDGEDSEDIQIRRTLARLGGKLSMKIMETVLPEETKTICDAQRVLGNFALGTAENLCFGGSQLNIATPEYLSTLLSGGSRDLSESLGQFGSVHVDAHDFIGGMSTMTVFSKLYPGIHPGLFCFPESHSYIELPDHFAQPGEDGPDILTVLFSGLHRHGGMPPYLTKDDTEIPNDSVRLNHIMYPMGTPMSGKSIFPLCSLPSEKKRSTLDIVPEMYHPDYDNHKQSYTDALSYGTDGRSISDEHAVAEFTVQKLGTLVFYALKQCLRTPSFDPVQFLKSISDVDEDGNRITFEHLADVLPCLDPGNDMPDVMHRRQDAWRKMKELSLRHAALWSLCIMMYLFVLVLLGIPLMSIMMASSQAHLKEKEKEKEKASDKLRIQ</sequence>
<dbReference type="OrthoDB" id="3061143at2759"/>
<dbReference type="InParanoid" id="S8F476"/>
<evidence type="ECO:0000313" key="3">
    <source>
        <dbReference type="Proteomes" id="UP000015241"/>
    </source>
</evidence>